<proteinExistence type="predicted"/>
<dbReference type="CDD" id="cd16917">
    <property type="entry name" value="HATPase_UhpB-NarQ-NarX-like"/>
    <property type="match status" value="1"/>
</dbReference>
<feature type="transmembrane region" description="Helical" evidence="5">
    <location>
        <begin position="39"/>
        <end position="57"/>
    </location>
</feature>
<dbReference type="GO" id="GO:0046983">
    <property type="term" value="F:protein dimerization activity"/>
    <property type="evidence" value="ECO:0007669"/>
    <property type="project" value="InterPro"/>
</dbReference>
<dbReference type="Gene3D" id="1.20.5.1930">
    <property type="match status" value="1"/>
</dbReference>
<dbReference type="Gene3D" id="3.30.565.10">
    <property type="entry name" value="Histidine kinase-like ATPase, C-terminal domain"/>
    <property type="match status" value="1"/>
</dbReference>
<keyword evidence="1" id="KW-0808">Transferase</keyword>
<keyword evidence="2" id="KW-0418">Kinase</keyword>
<keyword evidence="3" id="KW-0902">Two-component regulatory system</keyword>
<feature type="transmembrane region" description="Helical" evidence="5">
    <location>
        <begin position="94"/>
        <end position="118"/>
    </location>
</feature>
<dbReference type="PANTHER" id="PTHR24421:SF63">
    <property type="entry name" value="SENSOR HISTIDINE KINASE DESK"/>
    <property type="match status" value="1"/>
</dbReference>
<gene>
    <name evidence="7" type="ORF">Pth03_19000</name>
</gene>
<comment type="caution">
    <text evidence="7">The sequence shown here is derived from an EMBL/GenBank/DDBJ whole genome shotgun (WGS) entry which is preliminary data.</text>
</comment>
<dbReference type="GO" id="GO:0016020">
    <property type="term" value="C:membrane"/>
    <property type="evidence" value="ECO:0007669"/>
    <property type="project" value="InterPro"/>
</dbReference>
<keyword evidence="4" id="KW-0175">Coiled coil</keyword>
<reference evidence="7" key="1">
    <citation type="submission" date="2021-01" db="EMBL/GenBank/DDBJ databases">
        <title>Whole genome shotgun sequence of Planotetraspora thailandica NBRC 104271.</title>
        <authorList>
            <person name="Komaki H."/>
            <person name="Tamura T."/>
        </authorList>
    </citation>
    <scope>NUCLEOTIDE SEQUENCE</scope>
    <source>
        <strain evidence="7">NBRC 104271</strain>
    </source>
</reference>
<protein>
    <recommendedName>
        <fullName evidence="6">Signal transduction histidine kinase subgroup 3 dimerisation and phosphoacceptor domain-containing protein</fullName>
    </recommendedName>
</protein>
<dbReference type="InterPro" id="IPR011712">
    <property type="entry name" value="Sig_transdc_His_kin_sub3_dim/P"/>
</dbReference>
<evidence type="ECO:0000313" key="8">
    <source>
        <dbReference type="Proteomes" id="UP000605992"/>
    </source>
</evidence>
<dbReference type="EMBL" id="BOOR01000010">
    <property type="protein sequence ID" value="GII53511.1"/>
    <property type="molecule type" value="Genomic_DNA"/>
</dbReference>
<keyword evidence="5" id="KW-0812">Transmembrane</keyword>
<sequence>MSDGAQTRRAWLAGIGAVSEPETHASDQEIASVWSARNWSRFILMIAATVLAAVIYVSDRPPVWAAVVTITLAVLASALGVLTRFMSGSLGLRWSVAFGALVVLTLGLEGVAGFEWAVTVSWATAAAGWRSDGKSRPIILGIGLAAFVLAVARGADLGAAVVLAGFVLLTGMFSAQARRSAELIEELQRTRQELARLAVVEERNRIARDLHDLVGHSLSVVAVKTELGRRLLPIDTAKVEAELKDIDTIVRRALAEIRQAVTNYRQPTLAAELSSAVQAAASAGIDCRVKSPDSWDLPVSVEGLLAWTVREGITNVLRHSGASSCAVTLSLDPVVSIEIIDDGSRPPDTQRQGNGLIGLSERARALGGSLIVGRPDEGGFRLRVEVPKEKA</sequence>
<organism evidence="7 8">
    <name type="scientific">Planotetraspora thailandica</name>
    <dbReference type="NCBI Taxonomy" id="487172"/>
    <lineage>
        <taxon>Bacteria</taxon>
        <taxon>Bacillati</taxon>
        <taxon>Actinomycetota</taxon>
        <taxon>Actinomycetes</taxon>
        <taxon>Streptosporangiales</taxon>
        <taxon>Streptosporangiaceae</taxon>
        <taxon>Planotetraspora</taxon>
    </lineage>
</organism>
<keyword evidence="5" id="KW-0472">Membrane</keyword>
<dbReference type="AlphaFoldDB" id="A0A8J3XVA5"/>
<evidence type="ECO:0000256" key="5">
    <source>
        <dbReference type="SAM" id="Phobius"/>
    </source>
</evidence>
<evidence type="ECO:0000256" key="2">
    <source>
        <dbReference type="ARBA" id="ARBA00022777"/>
    </source>
</evidence>
<evidence type="ECO:0000259" key="6">
    <source>
        <dbReference type="Pfam" id="PF07730"/>
    </source>
</evidence>
<accession>A0A8J3XVA5</accession>
<evidence type="ECO:0000256" key="4">
    <source>
        <dbReference type="SAM" id="Coils"/>
    </source>
</evidence>
<name>A0A8J3XVA5_9ACTN</name>
<keyword evidence="8" id="KW-1185">Reference proteome</keyword>
<dbReference type="Proteomes" id="UP000605992">
    <property type="component" value="Unassembled WGS sequence"/>
</dbReference>
<dbReference type="SUPFAM" id="SSF55874">
    <property type="entry name" value="ATPase domain of HSP90 chaperone/DNA topoisomerase II/histidine kinase"/>
    <property type="match status" value="1"/>
</dbReference>
<dbReference type="PANTHER" id="PTHR24421">
    <property type="entry name" value="NITRATE/NITRITE SENSOR PROTEIN NARX-RELATED"/>
    <property type="match status" value="1"/>
</dbReference>
<dbReference type="InterPro" id="IPR036890">
    <property type="entry name" value="HATPase_C_sf"/>
</dbReference>
<dbReference type="Pfam" id="PF07730">
    <property type="entry name" value="HisKA_3"/>
    <property type="match status" value="1"/>
</dbReference>
<feature type="domain" description="Signal transduction histidine kinase subgroup 3 dimerisation and phosphoacceptor" evidence="6">
    <location>
        <begin position="202"/>
        <end position="268"/>
    </location>
</feature>
<dbReference type="GO" id="GO:0000155">
    <property type="term" value="F:phosphorelay sensor kinase activity"/>
    <property type="evidence" value="ECO:0007669"/>
    <property type="project" value="InterPro"/>
</dbReference>
<keyword evidence="5" id="KW-1133">Transmembrane helix</keyword>
<dbReference type="RefSeq" id="WP_203943774.1">
    <property type="nucleotide sequence ID" value="NZ_BOOR01000010.1"/>
</dbReference>
<dbReference type="InterPro" id="IPR050482">
    <property type="entry name" value="Sensor_HK_TwoCompSys"/>
</dbReference>
<feature type="coiled-coil region" evidence="4">
    <location>
        <begin position="177"/>
        <end position="204"/>
    </location>
</feature>
<evidence type="ECO:0000256" key="3">
    <source>
        <dbReference type="ARBA" id="ARBA00023012"/>
    </source>
</evidence>
<feature type="transmembrane region" description="Helical" evidence="5">
    <location>
        <begin position="63"/>
        <end position="82"/>
    </location>
</feature>
<evidence type="ECO:0000313" key="7">
    <source>
        <dbReference type="EMBL" id="GII53511.1"/>
    </source>
</evidence>
<feature type="transmembrane region" description="Helical" evidence="5">
    <location>
        <begin position="138"/>
        <end position="169"/>
    </location>
</feature>
<evidence type="ECO:0000256" key="1">
    <source>
        <dbReference type="ARBA" id="ARBA00022679"/>
    </source>
</evidence>